<accession>A0A5C3LV51</accession>
<reference evidence="2 3" key="1">
    <citation type="journal article" date="2019" name="Nat. Ecol. Evol.">
        <title>Megaphylogeny resolves global patterns of mushroom evolution.</title>
        <authorList>
            <person name="Varga T."/>
            <person name="Krizsan K."/>
            <person name="Foldi C."/>
            <person name="Dima B."/>
            <person name="Sanchez-Garcia M."/>
            <person name="Sanchez-Ramirez S."/>
            <person name="Szollosi G.J."/>
            <person name="Szarkandi J.G."/>
            <person name="Papp V."/>
            <person name="Albert L."/>
            <person name="Andreopoulos W."/>
            <person name="Angelini C."/>
            <person name="Antonin V."/>
            <person name="Barry K.W."/>
            <person name="Bougher N.L."/>
            <person name="Buchanan P."/>
            <person name="Buyck B."/>
            <person name="Bense V."/>
            <person name="Catcheside P."/>
            <person name="Chovatia M."/>
            <person name="Cooper J."/>
            <person name="Damon W."/>
            <person name="Desjardin D."/>
            <person name="Finy P."/>
            <person name="Geml J."/>
            <person name="Haridas S."/>
            <person name="Hughes K."/>
            <person name="Justo A."/>
            <person name="Karasinski D."/>
            <person name="Kautmanova I."/>
            <person name="Kiss B."/>
            <person name="Kocsube S."/>
            <person name="Kotiranta H."/>
            <person name="LaButti K.M."/>
            <person name="Lechner B.E."/>
            <person name="Liimatainen K."/>
            <person name="Lipzen A."/>
            <person name="Lukacs Z."/>
            <person name="Mihaltcheva S."/>
            <person name="Morgado L.N."/>
            <person name="Niskanen T."/>
            <person name="Noordeloos M.E."/>
            <person name="Ohm R.A."/>
            <person name="Ortiz-Santana B."/>
            <person name="Ovrebo C."/>
            <person name="Racz N."/>
            <person name="Riley R."/>
            <person name="Savchenko A."/>
            <person name="Shiryaev A."/>
            <person name="Soop K."/>
            <person name="Spirin V."/>
            <person name="Szebenyi C."/>
            <person name="Tomsovsky M."/>
            <person name="Tulloss R.E."/>
            <person name="Uehling J."/>
            <person name="Grigoriev I.V."/>
            <person name="Vagvolgyi C."/>
            <person name="Papp T."/>
            <person name="Martin F.M."/>
            <person name="Miettinen O."/>
            <person name="Hibbett D.S."/>
            <person name="Nagy L.G."/>
        </authorList>
    </citation>
    <scope>NUCLEOTIDE SEQUENCE [LARGE SCALE GENOMIC DNA]</scope>
    <source>
        <strain evidence="2 3">CBS 166.37</strain>
    </source>
</reference>
<dbReference type="Proteomes" id="UP000308652">
    <property type="component" value="Unassembled WGS sequence"/>
</dbReference>
<evidence type="ECO:0000313" key="2">
    <source>
        <dbReference type="EMBL" id="TFK36447.1"/>
    </source>
</evidence>
<organism evidence="2 3">
    <name type="scientific">Crucibulum laeve</name>
    <dbReference type="NCBI Taxonomy" id="68775"/>
    <lineage>
        <taxon>Eukaryota</taxon>
        <taxon>Fungi</taxon>
        <taxon>Dikarya</taxon>
        <taxon>Basidiomycota</taxon>
        <taxon>Agaricomycotina</taxon>
        <taxon>Agaricomycetes</taxon>
        <taxon>Agaricomycetidae</taxon>
        <taxon>Agaricales</taxon>
        <taxon>Agaricineae</taxon>
        <taxon>Nidulariaceae</taxon>
        <taxon>Crucibulum</taxon>
    </lineage>
</organism>
<keyword evidence="1" id="KW-0812">Transmembrane</keyword>
<dbReference type="AlphaFoldDB" id="A0A5C3LV51"/>
<evidence type="ECO:0000256" key="1">
    <source>
        <dbReference type="SAM" id="Phobius"/>
    </source>
</evidence>
<keyword evidence="1" id="KW-0472">Membrane</keyword>
<keyword evidence="3" id="KW-1185">Reference proteome</keyword>
<proteinExistence type="predicted"/>
<evidence type="ECO:0000313" key="3">
    <source>
        <dbReference type="Proteomes" id="UP000308652"/>
    </source>
</evidence>
<protein>
    <submittedName>
        <fullName evidence="2">Uncharacterized protein</fullName>
    </submittedName>
</protein>
<dbReference type="EMBL" id="ML213614">
    <property type="protein sequence ID" value="TFK36447.1"/>
    <property type="molecule type" value="Genomic_DNA"/>
</dbReference>
<name>A0A5C3LV51_9AGAR</name>
<gene>
    <name evidence="2" type="ORF">BDQ12DRAFT_686905</name>
</gene>
<keyword evidence="1" id="KW-1133">Transmembrane helix</keyword>
<feature type="transmembrane region" description="Helical" evidence="1">
    <location>
        <begin position="20"/>
        <end position="40"/>
    </location>
</feature>
<sequence length="56" mass="6722">MTTDVQEFICFLRVQVNFLLHHLFLLLLIFLLIFSFLVFLRFKVAATAFLVFDYFS</sequence>